<dbReference type="Proteomes" id="UP000422569">
    <property type="component" value="Chromosome"/>
</dbReference>
<feature type="chain" id="PRO_5025498654" description="DUF2282 domain-containing protein" evidence="1">
    <location>
        <begin position="31"/>
        <end position="93"/>
    </location>
</feature>
<evidence type="ECO:0008006" key="4">
    <source>
        <dbReference type="Google" id="ProtNLM"/>
    </source>
</evidence>
<evidence type="ECO:0000313" key="3">
    <source>
        <dbReference type="Proteomes" id="UP000422569"/>
    </source>
</evidence>
<keyword evidence="1" id="KW-0732">Signal</keyword>
<dbReference type="EMBL" id="CP044331">
    <property type="protein sequence ID" value="QGM96363.1"/>
    <property type="molecule type" value="Genomic_DNA"/>
</dbReference>
<feature type="signal peptide" evidence="1">
    <location>
        <begin position="1"/>
        <end position="30"/>
    </location>
</feature>
<evidence type="ECO:0000313" key="2">
    <source>
        <dbReference type="EMBL" id="QGM96363.1"/>
    </source>
</evidence>
<dbReference type="KEGG" id="mpar:F7D14_01920"/>
<dbReference type="RefSeq" id="WP_016920207.1">
    <property type="nucleotide sequence ID" value="NZ_CP044331.1"/>
</dbReference>
<gene>
    <name evidence="2" type="ORF">F7D14_01920</name>
</gene>
<sequence>MKTKVVSGAALAAAAVGLALSGAVVTPAAAHGSHVCTMAKGQCGGKTGCMTKTGVCKHNVGKSKAACRHGCHHKAACHHNKGACNMKAKCHSK</sequence>
<accession>A0A6B8M4U2</accession>
<dbReference type="AlphaFoldDB" id="A0A6B8M4U2"/>
<keyword evidence="3" id="KW-1185">Reference proteome</keyword>
<protein>
    <recommendedName>
        <fullName evidence="4">DUF2282 domain-containing protein</fullName>
    </recommendedName>
</protein>
<name>A0A6B8M4U2_9HYPH</name>
<organism evidence="2 3">
    <name type="scientific">Methylocystis parvus</name>
    <dbReference type="NCBI Taxonomy" id="134"/>
    <lineage>
        <taxon>Bacteria</taxon>
        <taxon>Pseudomonadati</taxon>
        <taxon>Pseudomonadota</taxon>
        <taxon>Alphaproteobacteria</taxon>
        <taxon>Hyphomicrobiales</taxon>
        <taxon>Methylocystaceae</taxon>
        <taxon>Methylocystis</taxon>
    </lineage>
</organism>
<proteinExistence type="predicted"/>
<reference evidence="2 3" key="1">
    <citation type="submission" date="2019-09" db="EMBL/GenBank/DDBJ databases">
        <title>Isolation and complete genome sequencing of Methylocystis species.</title>
        <authorList>
            <person name="Rumah B.L."/>
            <person name="Stead C.E."/>
            <person name="Stevens B.C."/>
            <person name="Minton N.P."/>
            <person name="Grosse-Honebrink A."/>
            <person name="Zhang Y."/>
        </authorList>
    </citation>
    <scope>NUCLEOTIDE SEQUENCE [LARGE SCALE GENOMIC DNA]</scope>
    <source>
        <strain evidence="2 3">BRCS2</strain>
    </source>
</reference>
<evidence type="ECO:0000256" key="1">
    <source>
        <dbReference type="SAM" id="SignalP"/>
    </source>
</evidence>